<keyword evidence="1" id="KW-0472">Membrane</keyword>
<feature type="transmembrane region" description="Helical" evidence="1">
    <location>
        <begin position="114"/>
        <end position="135"/>
    </location>
</feature>
<accession>A0A9W4UUC4</accession>
<proteinExistence type="predicted"/>
<keyword evidence="3" id="KW-1185">Reference proteome</keyword>
<protein>
    <submittedName>
        <fullName evidence="2">Uncharacterized protein</fullName>
    </submittedName>
</protein>
<sequence>MATPTQPSDLKRITVSEPVATQHDNSVLSSVCKAFDPRGLRSSSTRFRRLAMYIVLALQFSFHIYVLILLNEPLKKLLSPMLGVWYVTWGMTKMENAGETTRFFFRKVTLTKRFLNGSLYTSAVLHIACLVMLVAWRTCPEMEIFGIIWLLGFWIQVFMISAVGLMVALGVEDKPVLSQEEKGLSG</sequence>
<name>A0A9W4UUC4_9PLEO</name>
<evidence type="ECO:0000256" key="1">
    <source>
        <dbReference type="SAM" id="Phobius"/>
    </source>
</evidence>
<feature type="transmembrane region" description="Helical" evidence="1">
    <location>
        <begin position="147"/>
        <end position="171"/>
    </location>
</feature>
<feature type="transmembrane region" description="Helical" evidence="1">
    <location>
        <begin position="50"/>
        <end position="71"/>
    </location>
</feature>
<dbReference type="Proteomes" id="UP001152607">
    <property type="component" value="Unassembled WGS sequence"/>
</dbReference>
<evidence type="ECO:0000313" key="2">
    <source>
        <dbReference type="EMBL" id="CAI6340892.1"/>
    </source>
</evidence>
<keyword evidence="1" id="KW-0812">Transmembrane</keyword>
<comment type="caution">
    <text evidence="2">The sequence shown here is derived from an EMBL/GenBank/DDBJ whole genome shotgun (WGS) entry which is preliminary data.</text>
</comment>
<evidence type="ECO:0000313" key="3">
    <source>
        <dbReference type="Proteomes" id="UP001152607"/>
    </source>
</evidence>
<keyword evidence="1" id="KW-1133">Transmembrane helix</keyword>
<reference evidence="2" key="1">
    <citation type="submission" date="2023-01" db="EMBL/GenBank/DDBJ databases">
        <authorList>
            <person name="Van Ghelder C."/>
            <person name="Rancurel C."/>
        </authorList>
    </citation>
    <scope>NUCLEOTIDE SEQUENCE</scope>
    <source>
        <strain evidence="2">CNCM I-4278</strain>
    </source>
</reference>
<organism evidence="2 3">
    <name type="scientific">Periconia digitata</name>
    <dbReference type="NCBI Taxonomy" id="1303443"/>
    <lineage>
        <taxon>Eukaryota</taxon>
        <taxon>Fungi</taxon>
        <taxon>Dikarya</taxon>
        <taxon>Ascomycota</taxon>
        <taxon>Pezizomycotina</taxon>
        <taxon>Dothideomycetes</taxon>
        <taxon>Pleosporomycetidae</taxon>
        <taxon>Pleosporales</taxon>
        <taxon>Massarineae</taxon>
        <taxon>Periconiaceae</taxon>
        <taxon>Periconia</taxon>
    </lineage>
</organism>
<gene>
    <name evidence="2" type="ORF">PDIGIT_LOCUS14078</name>
</gene>
<dbReference type="AlphaFoldDB" id="A0A9W4UUC4"/>
<dbReference type="EMBL" id="CAOQHR010000011">
    <property type="protein sequence ID" value="CAI6340892.1"/>
    <property type="molecule type" value="Genomic_DNA"/>
</dbReference>